<dbReference type="Proteomes" id="UP001595645">
    <property type="component" value="Unassembled WGS sequence"/>
</dbReference>
<comment type="caution">
    <text evidence="1">The sequence shown here is derived from an EMBL/GenBank/DDBJ whole genome shotgun (WGS) entry which is preliminary data.</text>
</comment>
<keyword evidence="2" id="KW-1185">Reference proteome</keyword>
<dbReference type="RefSeq" id="WP_378243722.1">
    <property type="nucleotide sequence ID" value="NZ_JBHRWK010000061.1"/>
</dbReference>
<protein>
    <recommendedName>
        <fullName evidence="3">Carboxypeptidase regulatory-like domain-containing protein</fullName>
    </recommendedName>
</protein>
<evidence type="ECO:0000313" key="1">
    <source>
        <dbReference type="EMBL" id="MFC3454317.1"/>
    </source>
</evidence>
<proteinExistence type="predicted"/>
<organism evidence="1 2">
    <name type="scientific">Amycolatopsis speibonae</name>
    <dbReference type="NCBI Taxonomy" id="1450224"/>
    <lineage>
        <taxon>Bacteria</taxon>
        <taxon>Bacillati</taxon>
        <taxon>Actinomycetota</taxon>
        <taxon>Actinomycetes</taxon>
        <taxon>Pseudonocardiales</taxon>
        <taxon>Pseudonocardiaceae</taxon>
        <taxon>Amycolatopsis</taxon>
    </lineage>
</organism>
<evidence type="ECO:0008006" key="3">
    <source>
        <dbReference type="Google" id="ProtNLM"/>
    </source>
</evidence>
<sequence>MNGINDGWIDELDRTLLRQVRELWDEADPVPATLVEQIQFAIGLEDVELEVFRLAETGGIPAARGDERSTLLTFECSSLTIMVSVGARNDGTVRLDGWIQPPSALLVEVRTSSGSITVSSDEEGRFAADRVSRGMVQLIVRPPGECRTISTPAMEL</sequence>
<gene>
    <name evidence="1" type="ORF">ACFOSH_33200</name>
</gene>
<accession>A0ABV7P790</accession>
<evidence type="ECO:0000313" key="2">
    <source>
        <dbReference type="Proteomes" id="UP001595645"/>
    </source>
</evidence>
<reference evidence="2" key="1">
    <citation type="journal article" date="2019" name="Int. J. Syst. Evol. Microbiol.">
        <title>The Global Catalogue of Microorganisms (GCM) 10K type strain sequencing project: providing services to taxonomists for standard genome sequencing and annotation.</title>
        <authorList>
            <consortium name="The Broad Institute Genomics Platform"/>
            <consortium name="The Broad Institute Genome Sequencing Center for Infectious Disease"/>
            <person name="Wu L."/>
            <person name="Ma J."/>
        </authorList>
    </citation>
    <scope>NUCLEOTIDE SEQUENCE [LARGE SCALE GENOMIC DNA]</scope>
    <source>
        <strain evidence="2">CGMCC 4.7676</strain>
    </source>
</reference>
<name>A0ABV7P790_9PSEU</name>
<dbReference type="EMBL" id="JBHRWK010000061">
    <property type="protein sequence ID" value="MFC3454317.1"/>
    <property type="molecule type" value="Genomic_DNA"/>
</dbReference>